<accession>A0ABY8WET5</accession>
<dbReference type="EMBL" id="CP126980">
    <property type="protein sequence ID" value="WIM96369.1"/>
    <property type="molecule type" value="Genomic_DNA"/>
</dbReference>
<evidence type="ECO:0000256" key="2">
    <source>
        <dbReference type="ARBA" id="ARBA00022525"/>
    </source>
</evidence>
<evidence type="ECO:0000256" key="3">
    <source>
        <dbReference type="SAM" id="MobiDB-lite"/>
    </source>
</evidence>
<organism evidence="5 6">
    <name type="scientific">Actinoplanes oblitus</name>
    <dbReference type="NCBI Taxonomy" id="3040509"/>
    <lineage>
        <taxon>Bacteria</taxon>
        <taxon>Bacillati</taxon>
        <taxon>Actinomycetota</taxon>
        <taxon>Actinomycetes</taxon>
        <taxon>Micromonosporales</taxon>
        <taxon>Micromonosporaceae</taxon>
        <taxon>Actinoplanes</taxon>
    </lineage>
</organism>
<reference evidence="5 6" key="1">
    <citation type="submission" date="2023-06" db="EMBL/GenBank/DDBJ databases">
        <authorList>
            <person name="Yushchuk O."/>
            <person name="Binda E."/>
            <person name="Ruckert-Reed C."/>
            <person name="Fedorenko V."/>
            <person name="Kalinowski J."/>
            <person name="Marinelli F."/>
        </authorList>
    </citation>
    <scope>NUCLEOTIDE SEQUENCE [LARGE SCALE GENOMIC DNA]</scope>
    <source>
        <strain evidence="5 6">NRRL 3884</strain>
    </source>
</reference>
<dbReference type="PRINTS" id="PR00313">
    <property type="entry name" value="CABNDNGRPT"/>
</dbReference>
<sequence length="245" mass="25912">MRRPVAISLIAVALIGFAATPAQAAGTGTVSVVQSTKVRYWAAAGQRNRVVITRSGTTVTIDDVYAIKAGTGCKRVRGDRTRVRCTLATAPTQVIVWAGDRNDRITNDSDLRLDANGERGSDVIVGGPRRDRIEGDTGNDRIYGRGGRDSLNGFEGDDYIDAGAGYDFISAGPGDDVLHGGSEDDFIYGEAGDDTLYGDAGGDYLNGDDGSADARDKRGRDVLYGGAGDDQCEVARGDARHDCER</sequence>
<dbReference type="Proteomes" id="UP001240150">
    <property type="component" value="Chromosome"/>
</dbReference>
<dbReference type="InterPro" id="IPR011049">
    <property type="entry name" value="Serralysin-like_metalloprot_C"/>
</dbReference>
<feature type="signal peptide" evidence="4">
    <location>
        <begin position="1"/>
        <end position="24"/>
    </location>
</feature>
<keyword evidence="4" id="KW-0732">Signal</keyword>
<feature type="compositionally biased region" description="Basic and acidic residues" evidence="3">
    <location>
        <begin position="128"/>
        <end position="147"/>
    </location>
</feature>
<feature type="region of interest" description="Disordered" evidence="3">
    <location>
        <begin position="117"/>
        <end position="147"/>
    </location>
</feature>
<dbReference type="InterPro" id="IPR050557">
    <property type="entry name" value="RTX_toxin/Mannuronan_C5-epim"/>
</dbReference>
<name>A0ABY8WET5_9ACTN</name>
<dbReference type="PANTHER" id="PTHR38340:SF1">
    <property type="entry name" value="S-LAYER PROTEIN"/>
    <property type="match status" value="1"/>
</dbReference>
<gene>
    <name evidence="5" type="ORF">ACTOB_008561</name>
</gene>
<dbReference type="InterPro" id="IPR018511">
    <property type="entry name" value="Hemolysin-typ_Ca-bd_CS"/>
</dbReference>
<evidence type="ECO:0000313" key="5">
    <source>
        <dbReference type="EMBL" id="WIM96369.1"/>
    </source>
</evidence>
<dbReference type="Gene3D" id="2.150.10.10">
    <property type="entry name" value="Serralysin-like metalloprotease, C-terminal"/>
    <property type="match status" value="1"/>
</dbReference>
<dbReference type="RefSeq" id="WP_284917651.1">
    <property type="nucleotide sequence ID" value="NZ_CP126980.1"/>
</dbReference>
<proteinExistence type="predicted"/>
<keyword evidence="2" id="KW-0964">Secreted</keyword>
<dbReference type="SUPFAM" id="SSF51120">
    <property type="entry name" value="beta-Roll"/>
    <property type="match status" value="1"/>
</dbReference>
<dbReference type="InterPro" id="IPR001343">
    <property type="entry name" value="Hemolysn_Ca-bd"/>
</dbReference>
<feature type="region of interest" description="Disordered" evidence="3">
    <location>
        <begin position="199"/>
        <end position="218"/>
    </location>
</feature>
<dbReference type="Pfam" id="PF00353">
    <property type="entry name" value="HemolysinCabind"/>
    <property type="match status" value="3"/>
</dbReference>
<dbReference type="PANTHER" id="PTHR38340">
    <property type="entry name" value="S-LAYER PROTEIN"/>
    <property type="match status" value="1"/>
</dbReference>
<keyword evidence="6" id="KW-1185">Reference proteome</keyword>
<evidence type="ECO:0000256" key="4">
    <source>
        <dbReference type="SAM" id="SignalP"/>
    </source>
</evidence>
<comment type="subcellular location">
    <subcellularLocation>
        <location evidence="1">Secreted</location>
    </subcellularLocation>
</comment>
<feature type="chain" id="PRO_5045937497" evidence="4">
    <location>
        <begin position="25"/>
        <end position="245"/>
    </location>
</feature>
<evidence type="ECO:0000313" key="6">
    <source>
        <dbReference type="Proteomes" id="UP001240150"/>
    </source>
</evidence>
<dbReference type="PROSITE" id="PS00330">
    <property type="entry name" value="HEMOLYSIN_CALCIUM"/>
    <property type="match status" value="1"/>
</dbReference>
<evidence type="ECO:0000256" key="1">
    <source>
        <dbReference type="ARBA" id="ARBA00004613"/>
    </source>
</evidence>
<protein>
    <submittedName>
        <fullName evidence="5">Calcium-binding protein</fullName>
    </submittedName>
</protein>